<dbReference type="PANTHER" id="PTHR31356:SF53">
    <property type="entry name" value="HEME PEROXIDASE"/>
    <property type="match status" value="1"/>
</dbReference>
<proteinExistence type="inferred from homology"/>
<name>A0A9P6JRY9_9AGAR</name>
<evidence type="ECO:0000313" key="9">
    <source>
        <dbReference type="EMBL" id="KAF9530746.1"/>
    </source>
</evidence>
<evidence type="ECO:0000256" key="2">
    <source>
        <dbReference type="ARBA" id="ARBA00022617"/>
    </source>
</evidence>
<dbReference type="InterPro" id="IPR044831">
    <property type="entry name" value="Ccp1-like"/>
</dbReference>
<feature type="chain" id="PRO_5040538064" description="Peroxidase" evidence="7">
    <location>
        <begin position="22"/>
        <end position="562"/>
    </location>
</feature>
<dbReference type="PROSITE" id="PS50873">
    <property type="entry name" value="PEROXIDASE_4"/>
    <property type="match status" value="1"/>
</dbReference>
<keyword evidence="2" id="KW-0349">Heme</keyword>
<dbReference type="OrthoDB" id="5985073at2759"/>
<evidence type="ECO:0000256" key="7">
    <source>
        <dbReference type="RuleBase" id="RU363051"/>
    </source>
</evidence>
<organism evidence="9 10">
    <name type="scientific">Crepidotus variabilis</name>
    <dbReference type="NCBI Taxonomy" id="179855"/>
    <lineage>
        <taxon>Eukaryota</taxon>
        <taxon>Fungi</taxon>
        <taxon>Dikarya</taxon>
        <taxon>Basidiomycota</taxon>
        <taxon>Agaricomycotina</taxon>
        <taxon>Agaricomycetes</taxon>
        <taxon>Agaricomycetidae</taxon>
        <taxon>Agaricales</taxon>
        <taxon>Agaricineae</taxon>
        <taxon>Crepidotaceae</taxon>
        <taxon>Crepidotus</taxon>
    </lineage>
</organism>
<dbReference type="InterPro" id="IPR010255">
    <property type="entry name" value="Haem_peroxidase_sf"/>
</dbReference>
<dbReference type="Gene3D" id="1.10.520.10">
    <property type="match status" value="1"/>
</dbReference>
<keyword evidence="3" id="KW-0479">Metal-binding</keyword>
<protein>
    <recommendedName>
        <fullName evidence="7">Peroxidase</fullName>
        <ecNumber evidence="7">1.11.1.-</ecNumber>
    </recommendedName>
</protein>
<comment type="similarity">
    <text evidence="6">Belongs to the peroxidase family.</text>
</comment>
<gene>
    <name evidence="9" type="ORF">CPB83DRAFT_762696</name>
</gene>
<comment type="caution">
    <text evidence="9">The sequence shown here is derived from an EMBL/GenBank/DDBJ whole genome shotgun (WGS) entry which is preliminary data.</text>
</comment>
<keyword evidence="5" id="KW-0408">Iron</keyword>
<keyword evidence="7" id="KW-0732">Signal</keyword>
<evidence type="ECO:0000256" key="5">
    <source>
        <dbReference type="ARBA" id="ARBA00023004"/>
    </source>
</evidence>
<dbReference type="EC" id="1.11.1.-" evidence="7"/>
<dbReference type="GO" id="GO:0020037">
    <property type="term" value="F:heme binding"/>
    <property type="evidence" value="ECO:0007669"/>
    <property type="project" value="UniProtKB-UniRule"/>
</dbReference>
<dbReference type="AlphaFoldDB" id="A0A9P6JRY9"/>
<dbReference type="InterPro" id="IPR002016">
    <property type="entry name" value="Haem_peroxidase"/>
</dbReference>
<evidence type="ECO:0000256" key="3">
    <source>
        <dbReference type="ARBA" id="ARBA00022723"/>
    </source>
</evidence>
<keyword evidence="10" id="KW-1185">Reference proteome</keyword>
<keyword evidence="4 7" id="KW-0560">Oxidoreductase</keyword>
<sequence>MARLSPLLCTLLLVTIASVLGFTVPTKINYTWPNPQYDALEKLLYEGTRLDGLSLSDSVSGCKSRDGQEGRGTGNVAAEWVRFAFHDAITHNIDDGTGGIDGSLFHELDRDENRGQGMKDTSADFLKFAGRFVSRADIVAMGAIFGMSSCGGQNILPYGGGRVDAQKAGRCGVPVVEQSVDQFTEAFRHLGLNSSQAIALTVCGHALGGVRSVDFPNIVPPSSDPHQVIYRNFDTTPQFDSRVVTEYLDGTTQNPLVVNANQTVTSDKRLFESDGGAAMRVFQNAGDRGFKIACREAYRVMINTIPAGVSLHQIDILPAKVIEPQITIENGELIFKVDLRLTQNLTQPVPLDRTITLKWCDKRGSQSDCNGRVNTAQFAARSQPTQTPVTDQLGLSFYSYAFRVAIDIQTSVGKFWFVVDNNDGNSPTTYNNGGANYDFQQDSIIFLPRMSQTKNAGKTLHKMVVGVRIPLVSTRVYMKTYEVAKSNTEQPQEKSTTLSLDGTIPPQKGYAFFSGDVSANLLGLTIDIGVDTLDQSYKEEYLNARVLGCQAGIIAPTTVSTA</sequence>
<dbReference type="EMBL" id="MU157838">
    <property type="protein sequence ID" value="KAF9530746.1"/>
    <property type="molecule type" value="Genomic_DNA"/>
</dbReference>
<evidence type="ECO:0000259" key="8">
    <source>
        <dbReference type="PROSITE" id="PS50873"/>
    </source>
</evidence>
<dbReference type="GO" id="GO:0046872">
    <property type="term" value="F:metal ion binding"/>
    <property type="evidence" value="ECO:0007669"/>
    <property type="project" value="UniProtKB-UniRule"/>
</dbReference>
<reference evidence="9" key="1">
    <citation type="submission" date="2020-11" db="EMBL/GenBank/DDBJ databases">
        <authorList>
            <consortium name="DOE Joint Genome Institute"/>
            <person name="Ahrendt S."/>
            <person name="Riley R."/>
            <person name="Andreopoulos W."/>
            <person name="Labutti K."/>
            <person name="Pangilinan J."/>
            <person name="Ruiz-Duenas F.J."/>
            <person name="Barrasa J.M."/>
            <person name="Sanchez-Garcia M."/>
            <person name="Camarero S."/>
            <person name="Miyauchi S."/>
            <person name="Serrano A."/>
            <person name="Linde D."/>
            <person name="Babiker R."/>
            <person name="Drula E."/>
            <person name="Ayuso-Fernandez I."/>
            <person name="Pacheco R."/>
            <person name="Padilla G."/>
            <person name="Ferreira P."/>
            <person name="Barriuso J."/>
            <person name="Kellner H."/>
            <person name="Castanera R."/>
            <person name="Alfaro M."/>
            <person name="Ramirez L."/>
            <person name="Pisabarro A.G."/>
            <person name="Kuo A."/>
            <person name="Tritt A."/>
            <person name="Lipzen A."/>
            <person name="He G."/>
            <person name="Yan M."/>
            <person name="Ng V."/>
            <person name="Cullen D."/>
            <person name="Martin F."/>
            <person name="Rosso M.-N."/>
            <person name="Henrissat B."/>
            <person name="Hibbett D."/>
            <person name="Martinez A.T."/>
            <person name="Grigoriev I.V."/>
        </authorList>
    </citation>
    <scope>NUCLEOTIDE SEQUENCE</scope>
    <source>
        <strain evidence="9">CBS 506.95</strain>
    </source>
</reference>
<dbReference type="PANTHER" id="PTHR31356">
    <property type="entry name" value="THYLAKOID LUMENAL 29 KDA PROTEIN, CHLOROPLASTIC-RELATED"/>
    <property type="match status" value="1"/>
</dbReference>
<evidence type="ECO:0000256" key="4">
    <source>
        <dbReference type="ARBA" id="ARBA00023002"/>
    </source>
</evidence>
<dbReference type="GO" id="GO:0000302">
    <property type="term" value="P:response to reactive oxygen species"/>
    <property type="evidence" value="ECO:0007669"/>
    <property type="project" value="TreeGrafter"/>
</dbReference>
<accession>A0A9P6JRY9</accession>
<evidence type="ECO:0000256" key="6">
    <source>
        <dbReference type="RuleBase" id="RU004241"/>
    </source>
</evidence>
<dbReference type="GO" id="GO:0004601">
    <property type="term" value="F:peroxidase activity"/>
    <property type="evidence" value="ECO:0007669"/>
    <property type="project" value="UniProtKB-KW"/>
</dbReference>
<feature type="domain" description="Plant heme peroxidase family profile" evidence="8">
    <location>
        <begin position="75"/>
        <end position="285"/>
    </location>
</feature>
<dbReference type="SUPFAM" id="SSF48113">
    <property type="entry name" value="Heme-dependent peroxidases"/>
    <property type="match status" value="1"/>
</dbReference>
<dbReference type="GO" id="GO:0042744">
    <property type="term" value="P:hydrogen peroxide catabolic process"/>
    <property type="evidence" value="ECO:0007669"/>
    <property type="project" value="TreeGrafter"/>
</dbReference>
<evidence type="ECO:0000313" key="10">
    <source>
        <dbReference type="Proteomes" id="UP000807306"/>
    </source>
</evidence>
<dbReference type="GO" id="GO:0034599">
    <property type="term" value="P:cellular response to oxidative stress"/>
    <property type="evidence" value="ECO:0007669"/>
    <property type="project" value="InterPro"/>
</dbReference>
<dbReference type="Proteomes" id="UP000807306">
    <property type="component" value="Unassembled WGS sequence"/>
</dbReference>
<feature type="signal peptide" evidence="7">
    <location>
        <begin position="1"/>
        <end position="21"/>
    </location>
</feature>
<evidence type="ECO:0000256" key="1">
    <source>
        <dbReference type="ARBA" id="ARBA00022559"/>
    </source>
</evidence>
<dbReference type="Pfam" id="PF00141">
    <property type="entry name" value="peroxidase"/>
    <property type="match status" value="1"/>
</dbReference>
<keyword evidence="1 7" id="KW-0575">Peroxidase</keyword>